<evidence type="ECO:0000313" key="2">
    <source>
        <dbReference type="EMBL" id="SCM72713.1"/>
    </source>
</evidence>
<proteinExistence type="predicted"/>
<evidence type="ECO:0000256" key="1">
    <source>
        <dbReference type="SAM" id="MobiDB-lite"/>
    </source>
</evidence>
<dbReference type="AlphaFoldDB" id="A0A212L580"/>
<gene>
    <name evidence="2" type="ORF">KL86PLE_100679</name>
</gene>
<accession>A0A212L580</accession>
<reference evidence="2" key="1">
    <citation type="submission" date="2016-08" db="EMBL/GenBank/DDBJ databases">
        <authorList>
            <person name="Seilhamer J.J."/>
        </authorList>
    </citation>
    <scope>NUCLEOTIDE SEQUENCE</scope>
    <source>
        <strain evidence="2">86</strain>
    </source>
</reference>
<feature type="region of interest" description="Disordered" evidence="1">
    <location>
        <begin position="80"/>
        <end position="100"/>
    </location>
</feature>
<sequence length="117" mass="13077">MYQAPQRCWSAISASSLILPEVLACARMTELYIWGNKGIGRHTGTRGKFPRVLFLKLAREFAQALERPYHAITAQRIASHTLSSSRRRGPRDERGMRGVSGAPALLERYIGVESYSA</sequence>
<organism evidence="2">
    <name type="scientific">uncultured Pleomorphomonas sp</name>
    <dbReference type="NCBI Taxonomy" id="442121"/>
    <lineage>
        <taxon>Bacteria</taxon>
        <taxon>Pseudomonadati</taxon>
        <taxon>Pseudomonadota</taxon>
        <taxon>Alphaproteobacteria</taxon>
        <taxon>Hyphomicrobiales</taxon>
        <taxon>Pleomorphomonadaceae</taxon>
        <taxon>Pleomorphomonas</taxon>
        <taxon>environmental samples</taxon>
    </lineage>
</organism>
<protein>
    <submittedName>
        <fullName evidence="2">Uncharacterized protein</fullName>
    </submittedName>
</protein>
<name>A0A212L580_9HYPH</name>
<dbReference type="EMBL" id="FMJD01000002">
    <property type="protein sequence ID" value="SCM72713.1"/>
    <property type="molecule type" value="Genomic_DNA"/>
</dbReference>